<accession>A0ABD1ZET1</accession>
<dbReference type="EMBL" id="JBHFFA010000002">
    <property type="protein sequence ID" value="KAL2644867.1"/>
    <property type="molecule type" value="Genomic_DNA"/>
</dbReference>
<keyword evidence="2" id="KW-1185">Reference proteome</keyword>
<comment type="caution">
    <text evidence="1">The sequence shown here is derived from an EMBL/GenBank/DDBJ whole genome shotgun (WGS) entry which is preliminary data.</text>
</comment>
<proteinExistence type="predicted"/>
<name>A0ABD1ZET1_9MARC</name>
<gene>
    <name evidence="1" type="ORF">R1flu_012454</name>
</gene>
<protein>
    <submittedName>
        <fullName evidence="1">Uncharacterized protein</fullName>
    </submittedName>
</protein>
<reference evidence="1 2" key="1">
    <citation type="submission" date="2024-09" db="EMBL/GenBank/DDBJ databases">
        <title>Chromosome-scale assembly of Riccia fluitans.</title>
        <authorList>
            <person name="Paukszto L."/>
            <person name="Sawicki J."/>
            <person name="Karawczyk K."/>
            <person name="Piernik-Szablinska J."/>
            <person name="Szczecinska M."/>
            <person name="Mazdziarz M."/>
        </authorList>
    </citation>
    <scope>NUCLEOTIDE SEQUENCE [LARGE SCALE GENOMIC DNA]</scope>
    <source>
        <strain evidence="1">Rf_01</strain>
        <tissue evidence="1">Aerial parts of the thallus</tissue>
    </source>
</reference>
<evidence type="ECO:0000313" key="2">
    <source>
        <dbReference type="Proteomes" id="UP001605036"/>
    </source>
</evidence>
<organism evidence="1 2">
    <name type="scientific">Riccia fluitans</name>
    <dbReference type="NCBI Taxonomy" id="41844"/>
    <lineage>
        <taxon>Eukaryota</taxon>
        <taxon>Viridiplantae</taxon>
        <taxon>Streptophyta</taxon>
        <taxon>Embryophyta</taxon>
        <taxon>Marchantiophyta</taxon>
        <taxon>Marchantiopsida</taxon>
        <taxon>Marchantiidae</taxon>
        <taxon>Marchantiales</taxon>
        <taxon>Ricciaceae</taxon>
        <taxon>Riccia</taxon>
    </lineage>
</organism>
<dbReference type="AlphaFoldDB" id="A0ABD1ZET1"/>
<dbReference type="Proteomes" id="UP001605036">
    <property type="component" value="Unassembled WGS sequence"/>
</dbReference>
<sequence length="249" mass="28679">MAGGQAKKIWETLLSPFEQVDKRQLQHEIDPFAMLDVLVTELVQHLNQMLFSVFIYHWCNDSFLLTSYNRLRGSGGKEVAKEVQASADSKPFTTSRDWTVKMSNLDRVEVAEKFYEHFGHSADVRRGLTYEWGLTYESWVISGSDGGATSMRFIRHSCHQIHERLEMKGSGRGSQTVVQKLDVPIEGDCFRSRKGGQKMMRMAARHDIRRRELIIAGVSTKIVKHFGRYSRIIPIQHFRLIDVGYMHNS</sequence>
<evidence type="ECO:0000313" key="1">
    <source>
        <dbReference type="EMBL" id="KAL2644867.1"/>
    </source>
</evidence>